<comment type="caution">
    <text evidence="2">The sequence shown here is derived from an EMBL/GenBank/DDBJ whole genome shotgun (WGS) entry which is preliminary data.</text>
</comment>
<reference evidence="2 3" key="1">
    <citation type="submission" date="2018-08" db="EMBL/GenBank/DDBJ databases">
        <title>A genome reference for cultivated species of the human gut microbiota.</title>
        <authorList>
            <person name="Zou Y."/>
            <person name="Xue W."/>
            <person name="Luo G."/>
        </authorList>
    </citation>
    <scope>NUCLEOTIDE SEQUENCE [LARGE SCALE GENOMIC DNA]</scope>
    <source>
        <strain evidence="2 3">AM44-11BH</strain>
    </source>
</reference>
<keyword evidence="1" id="KW-0472">Membrane</keyword>
<proteinExistence type="predicted"/>
<feature type="transmembrane region" description="Helical" evidence="1">
    <location>
        <begin position="43"/>
        <end position="62"/>
    </location>
</feature>
<sequence>MEKLKRILAILAIISLVFCALLTLVFALLTNFGVGDFTNAWRASAWSMIILPVLFYVMIWICKLLKKQ</sequence>
<gene>
    <name evidence="2" type="ORF">DW944_04060</name>
</gene>
<evidence type="ECO:0000256" key="1">
    <source>
        <dbReference type="SAM" id="Phobius"/>
    </source>
</evidence>
<accession>A0A413RAJ7</accession>
<evidence type="ECO:0000313" key="2">
    <source>
        <dbReference type="EMBL" id="RHA19524.1"/>
    </source>
</evidence>
<organism evidence="2 3">
    <name type="scientific">Eubacterium ventriosum</name>
    <dbReference type="NCBI Taxonomy" id="39496"/>
    <lineage>
        <taxon>Bacteria</taxon>
        <taxon>Bacillati</taxon>
        <taxon>Bacillota</taxon>
        <taxon>Clostridia</taxon>
        <taxon>Eubacteriales</taxon>
        <taxon>Eubacteriaceae</taxon>
        <taxon>Eubacterium</taxon>
    </lineage>
</organism>
<evidence type="ECO:0000313" key="3">
    <source>
        <dbReference type="Proteomes" id="UP000284779"/>
    </source>
</evidence>
<dbReference type="EMBL" id="QSFD01000003">
    <property type="protein sequence ID" value="RHA19524.1"/>
    <property type="molecule type" value="Genomic_DNA"/>
</dbReference>
<keyword evidence="1" id="KW-1133">Transmembrane helix</keyword>
<keyword evidence="3" id="KW-1185">Reference proteome</keyword>
<keyword evidence="1" id="KW-0812">Transmembrane</keyword>
<dbReference type="Proteomes" id="UP000284779">
    <property type="component" value="Unassembled WGS sequence"/>
</dbReference>
<name>A0A413RAJ7_9FIRM</name>
<dbReference type="AlphaFoldDB" id="A0A413RAJ7"/>
<protein>
    <submittedName>
        <fullName evidence="2">Uncharacterized protein</fullName>
    </submittedName>
</protein>
<dbReference type="RefSeq" id="WP_117969904.1">
    <property type="nucleotide sequence ID" value="NZ_CAUBDO010000032.1"/>
</dbReference>